<dbReference type="Gene3D" id="3.60.110.10">
    <property type="entry name" value="Carbon-nitrogen hydrolase"/>
    <property type="match status" value="1"/>
</dbReference>
<dbReference type="PANTHER" id="PTHR38686:SF1">
    <property type="entry name" value="APOLIPOPROTEIN N-ACYLTRANSFERASE"/>
    <property type="match status" value="1"/>
</dbReference>
<keyword evidence="6 8" id="KW-0472">Membrane</keyword>
<evidence type="ECO:0000256" key="4">
    <source>
        <dbReference type="ARBA" id="ARBA00022692"/>
    </source>
</evidence>
<dbReference type="EMBL" id="BJXB01000009">
    <property type="protein sequence ID" value="GEM46644.1"/>
    <property type="molecule type" value="Genomic_DNA"/>
</dbReference>
<dbReference type="Pfam" id="PF20154">
    <property type="entry name" value="LNT_N"/>
    <property type="match status" value="1"/>
</dbReference>
<evidence type="ECO:0000256" key="3">
    <source>
        <dbReference type="ARBA" id="ARBA00022679"/>
    </source>
</evidence>
<dbReference type="GO" id="GO:0016410">
    <property type="term" value="F:N-acyltransferase activity"/>
    <property type="evidence" value="ECO:0007669"/>
    <property type="project" value="InterPro"/>
</dbReference>
<organism evidence="10 11">
    <name type="scientific">Deinococcus cellulosilyticus (strain DSM 18568 / NBRC 106333 / KACC 11606 / 5516J-15)</name>
    <dbReference type="NCBI Taxonomy" id="1223518"/>
    <lineage>
        <taxon>Bacteria</taxon>
        <taxon>Thermotogati</taxon>
        <taxon>Deinococcota</taxon>
        <taxon>Deinococci</taxon>
        <taxon>Deinococcales</taxon>
        <taxon>Deinococcaceae</taxon>
        <taxon>Deinococcus</taxon>
    </lineage>
</organism>
<evidence type="ECO:0000256" key="1">
    <source>
        <dbReference type="ARBA" id="ARBA00004651"/>
    </source>
</evidence>
<protein>
    <recommendedName>
        <fullName evidence="9">CN hydrolase domain-containing protein</fullName>
    </recommendedName>
</protein>
<keyword evidence="11" id="KW-1185">Reference proteome</keyword>
<dbReference type="InterPro" id="IPR036526">
    <property type="entry name" value="C-N_Hydrolase_sf"/>
</dbReference>
<comment type="caution">
    <text evidence="10">The sequence shown here is derived from an EMBL/GenBank/DDBJ whole genome shotgun (WGS) entry which is preliminary data.</text>
</comment>
<keyword evidence="7" id="KW-0012">Acyltransferase</keyword>
<dbReference type="SUPFAM" id="SSF56317">
    <property type="entry name" value="Carbon-nitrogen hydrolase"/>
    <property type="match status" value="1"/>
</dbReference>
<feature type="transmembrane region" description="Helical" evidence="8">
    <location>
        <begin position="50"/>
        <end position="68"/>
    </location>
</feature>
<dbReference type="GO" id="GO:0042158">
    <property type="term" value="P:lipoprotein biosynthetic process"/>
    <property type="evidence" value="ECO:0007669"/>
    <property type="project" value="InterPro"/>
</dbReference>
<feature type="transmembrane region" description="Helical" evidence="8">
    <location>
        <begin position="80"/>
        <end position="98"/>
    </location>
</feature>
<keyword evidence="4 8" id="KW-0812">Transmembrane</keyword>
<dbReference type="NCBIfam" id="TIGR00546">
    <property type="entry name" value="lnt"/>
    <property type="match status" value="1"/>
</dbReference>
<feature type="transmembrane region" description="Helical" evidence="8">
    <location>
        <begin position="153"/>
        <end position="171"/>
    </location>
</feature>
<evidence type="ECO:0000256" key="2">
    <source>
        <dbReference type="ARBA" id="ARBA00022475"/>
    </source>
</evidence>
<sequence length="370" mass="41292">MNFRINPPCLFPLLGLITGSVFLVTPLSWLTPLLLASLLGRIKDLAVGPLFWGMFQFAFLFFAVHLWWLPVSLGEFFGPMSYLLYVLVLPILSTMWSLTTVLTRWVFEGHFLFFLPFSWMLMEHLRSLGPFQFTWGTLGYAWVNSPVVQVADLGGVPLLSFLTMLLACALADLRKKQGVWLLLLALPMLGGALLYGLVPPGRPEAREKVALVQGNIPPRQKIQRRQQAELEVYLDLSRTLKTRDALVVWPETASPVTVKGDLLSEMLKMQPRWLVGNPRWEGDSYFNSVSAFSSTSSGRYDKRVLVPFGESFPLQGQLSGVYSWVFASLGLPNLRGSPLGNVKPPLGWMGSFTAPTSVTSPPSLNSPDNW</sequence>
<evidence type="ECO:0000256" key="7">
    <source>
        <dbReference type="ARBA" id="ARBA00023315"/>
    </source>
</evidence>
<dbReference type="Proteomes" id="UP000321306">
    <property type="component" value="Unassembled WGS sequence"/>
</dbReference>
<feature type="domain" description="CN hydrolase" evidence="9">
    <location>
        <begin position="212"/>
        <end position="370"/>
    </location>
</feature>
<dbReference type="InterPro" id="IPR045378">
    <property type="entry name" value="LNT_N"/>
</dbReference>
<dbReference type="RefSeq" id="WP_146884460.1">
    <property type="nucleotide sequence ID" value="NZ_BJXB01000009.1"/>
</dbReference>
<evidence type="ECO:0000256" key="6">
    <source>
        <dbReference type="ARBA" id="ARBA00023136"/>
    </source>
</evidence>
<keyword evidence="2" id="KW-1003">Cell membrane</keyword>
<dbReference type="GO" id="GO:0005886">
    <property type="term" value="C:plasma membrane"/>
    <property type="evidence" value="ECO:0007669"/>
    <property type="project" value="UniProtKB-SubCell"/>
</dbReference>
<dbReference type="PANTHER" id="PTHR38686">
    <property type="entry name" value="APOLIPOPROTEIN N-ACYLTRANSFERASE"/>
    <property type="match status" value="1"/>
</dbReference>
<dbReference type="OrthoDB" id="9811121at2"/>
<dbReference type="AlphaFoldDB" id="A0A511N190"/>
<dbReference type="PROSITE" id="PS50263">
    <property type="entry name" value="CN_HYDROLASE"/>
    <property type="match status" value="1"/>
</dbReference>
<comment type="subcellular location">
    <subcellularLocation>
        <location evidence="1">Cell membrane</location>
        <topology evidence="1">Multi-pass membrane protein</topology>
    </subcellularLocation>
</comment>
<reference evidence="10 11" key="1">
    <citation type="submission" date="2019-07" db="EMBL/GenBank/DDBJ databases">
        <title>Whole genome shotgun sequence of Deinococcus cellulosilyticus NBRC 106333.</title>
        <authorList>
            <person name="Hosoyama A."/>
            <person name="Uohara A."/>
            <person name="Ohji S."/>
            <person name="Ichikawa N."/>
        </authorList>
    </citation>
    <scope>NUCLEOTIDE SEQUENCE [LARGE SCALE GENOMIC DNA]</scope>
    <source>
        <strain evidence="10 11">NBRC 106333</strain>
    </source>
</reference>
<evidence type="ECO:0000313" key="10">
    <source>
        <dbReference type="EMBL" id="GEM46644.1"/>
    </source>
</evidence>
<dbReference type="InterPro" id="IPR003010">
    <property type="entry name" value="C-N_Hydrolase"/>
</dbReference>
<name>A0A511N190_DEIC1</name>
<keyword evidence="5 8" id="KW-1133">Transmembrane helix</keyword>
<evidence type="ECO:0000256" key="5">
    <source>
        <dbReference type="ARBA" id="ARBA00022989"/>
    </source>
</evidence>
<dbReference type="InterPro" id="IPR004563">
    <property type="entry name" value="Apolipo_AcylTrfase"/>
</dbReference>
<proteinExistence type="predicted"/>
<evidence type="ECO:0000259" key="9">
    <source>
        <dbReference type="PROSITE" id="PS50263"/>
    </source>
</evidence>
<accession>A0A511N190</accession>
<evidence type="ECO:0000256" key="8">
    <source>
        <dbReference type="SAM" id="Phobius"/>
    </source>
</evidence>
<feature type="transmembrane region" description="Helical" evidence="8">
    <location>
        <begin position="12"/>
        <end position="38"/>
    </location>
</feature>
<keyword evidence="3" id="KW-0808">Transferase</keyword>
<evidence type="ECO:0000313" key="11">
    <source>
        <dbReference type="Proteomes" id="UP000321306"/>
    </source>
</evidence>
<feature type="transmembrane region" description="Helical" evidence="8">
    <location>
        <begin position="178"/>
        <end position="198"/>
    </location>
</feature>
<gene>
    <name evidence="10" type="ORF">DC3_22790</name>
</gene>